<dbReference type="PANTHER" id="PTHR45913">
    <property type="entry name" value="EPM2A-INTERACTING PROTEIN 1"/>
    <property type="match status" value="1"/>
</dbReference>
<evidence type="ECO:0000313" key="1">
    <source>
        <dbReference type="EMBL" id="KAG8224086.1"/>
    </source>
</evidence>
<proteinExistence type="predicted"/>
<reference evidence="1" key="1">
    <citation type="submission" date="2013-04" db="EMBL/GenBank/DDBJ databases">
        <authorList>
            <person name="Qu J."/>
            <person name="Murali S.C."/>
            <person name="Bandaranaike D."/>
            <person name="Bellair M."/>
            <person name="Blankenburg K."/>
            <person name="Chao H."/>
            <person name="Dinh H."/>
            <person name="Doddapaneni H."/>
            <person name="Downs B."/>
            <person name="Dugan-Rocha S."/>
            <person name="Elkadiri S."/>
            <person name="Gnanaolivu R.D."/>
            <person name="Hernandez B."/>
            <person name="Javaid M."/>
            <person name="Jayaseelan J.C."/>
            <person name="Lee S."/>
            <person name="Li M."/>
            <person name="Ming W."/>
            <person name="Munidasa M."/>
            <person name="Muniz J."/>
            <person name="Nguyen L."/>
            <person name="Ongeri F."/>
            <person name="Osuji N."/>
            <person name="Pu L.-L."/>
            <person name="Puazo M."/>
            <person name="Qu C."/>
            <person name="Quiroz J."/>
            <person name="Raj R."/>
            <person name="Weissenberger G."/>
            <person name="Xin Y."/>
            <person name="Zou X."/>
            <person name="Han Y."/>
            <person name="Richards S."/>
            <person name="Worley K."/>
            <person name="Muzny D."/>
            <person name="Gibbs R."/>
        </authorList>
    </citation>
    <scope>NUCLEOTIDE SEQUENCE</scope>
    <source>
        <strain evidence="1">Sampled in the wild</strain>
    </source>
</reference>
<dbReference type="AlphaFoldDB" id="A0A8K0JWR6"/>
<evidence type="ECO:0000313" key="2">
    <source>
        <dbReference type="Proteomes" id="UP000792457"/>
    </source>
</evidence>
<dbReference type="Proteomes" id="UP000792457">
    <property type="component" value="Unassembled WGS sequence"/>
</dbReference>
<dbReference type="OrthoDB" id="6743767at2759"/>
<dbReference type="PANTHER" id="PTHR45913:SF21">
    <property type="entry name" value="DUF4371 DOMAIN-CONTAINING PROTEIN"/>
    <property type="match status" value="1"/>
</dbReference>
<dbReference type="EMBL" id="KZ308184">
    <property type="protein sequence ID" value="KAG8224086.1"/>
    <property type="molecule type" value="Genomic_DNA"/>
</dbReference>
<comment type="caution">
    <text evidence="1">The sequence shown here is derived from an EMBL/GenBank/DDBJ whole genome shotgun (WGS) entry which is preliminary data.</text>
</comment>
<organism evidence="1 2">
    <name type="scientific">Ladona fulva</name>
    <name type="common">Scarce chaser dragonfly</name>
    <name type="synonym">Libellula fulva</name>
    <dbReference type="NCBI Taxonomy" id="123851"/>
    <lineage>
        <taxon>Eukaryota</taxon>
        <taxon>Metazoa</taxon>
        <taxon>Ecdysozoa</taxon>
        <taxon>Arthropoda</taxon>
        <taxon>Hexapoda</taxon>
        <taxon>Insecta</taxon>
        <taxon>Pterygota</taxon>
        <taxon>Palaeoptera</taxon>
        <taxon>Odonata</taxon>
        <taxon>Epiprocta</taxon>
        <taxon>Anisoptera</taxon>
        <taxon>Libelluloidea</taxon>
        <taxon>Libellulidae</taxon>
        <taxon>Ladona</taxon>
    </lineage>
</organism>
<accession>A0A8K0JWR6</accession>
<gene>
    <name evidence="1" type="ORF">J437_LFUL001780</name>
</gene>
<keyword evidence="2" id="KW-1185">Reference proteome</keyword>
<protein>
    <submittedName>
        <fullName evidence="1">Uncharacterized protein</fullName>
    </submittedName>
</protein>
<reference evidence="1" key="2">
    <citation type="submission" date="2017-10" db="EMBL/GenBank/DDBJ databases">
        <title>Ladona fulva Genome sequencing and assembly.</title>
        <authorList>
            <person name="Murali S."/>
            <person name="Richards S."/>
            <person name="Bandaranaike D."/>
            <person name="Bellair M."/>
            <person name="Blankenburg K."/>
            <person name="Chao H."/>
            <person name="Dinh H."/>
            <person name="Doddapaneni H."/>
            <person name="Dugan-Rocha S."/>
            <person name="Elkadiri S."/>
            <person name="Gnanaolivu R."/>
            <person name="Hernandez B."/>
            <person name="Skinner E."/>
            <person name="Javaid M."/>
            <person name="Lee S."/>
            <person name="Li M."/>
            <person name="Ming W."/>
            <person name="Munidasa M."/>
            <person name="Muniz J."/>
            <person name="Nguyen L."/>
            <person name="Hughes D."/>
            <person name="Osuji N."/>
            <person name="Pu L.-L."/>
            <person name="Puazo M."/>
            <person name="Qu C."/>
            <person name="Quiroz J."/>
            <person name="Raj R."/>
            <person name="Weissenberger G."/>
            <person name="Xin Y."/>
            <person name="Zou X."/>
            <person name="Han Y."/>
            <person name="Worley K."/>
            <person name="Muzny D."/>
            <person name="Gibbs R."/>
        </authorList>
    </citation>
    <scope>NUCLEOTIDE SEQUENCE</scope>
    <source>
        <strain evidence="1">Sampled in the wild</strain>
    </source>
</reference>
<sequence length="422" mass="49643">MNMSSKPKKSKSYHFNEEWELDYFFTMPLLKRVPNLERHFLALFSKYQTDYPSNSELRKHKVRDLKTQLTNQQSVFKKPRLKSQAVTTALFKVSYLLSKKCKPFSDGEFVKEIFLEMSDSLFNDFKNKSEIVAAIQDLQLSRNTVVRRIEMMSGNVRTRGVDIFKAFKNLLYDLNVPLFKLVSITTDGAAAMIGCKNGFIALCQNEDEFPAFLSYHCIIHQQVLASKRLNTKEVMDIAFIIVNSIRGSSLKRRLFQLQLDEGQPELLLHTDVRWLSRGKFLQRFRDLLPEIIDFLHEQDGNCENLNDETWLSDLAFLTDFTSILIHLNLELQGKNKTVIDMISCIDAYKTKFILLKEDLQQNNLNHFPNMADNLQKHKNIKYKIDKYVAEIQKVIEDFEVRFQDFEKIKKWWNLYLFLLKKI</sequence>
<name>A0A8K0JWR6_LADFU</name>